<dbReference type="SUPFAM" id="SSF51445">
    <property type="entry name" value="(Trans)glycosidases"/>
    <property type="match status" value="1"/>
</dbReference>
<organism evidence="4 5">
    <name type="scientific">Rhizobium daejeonense</name>
    <dbReference type="NCBI Taxonomy" id="240521"/>
    <lineage>
        <taxon>Bacteria</taxon>
        <taxon>Pseudomonadati</taxon>
        <taxon>Pseudomonadota</taxon>
        <taxon>Alphaproteobacteria</taxon>
        <taxon>Hyphomicrobiales</taxon>
        <taxon>Rhizobiaceae</taxon>
        <taxon>Rhizobium/Agrobacterium group</taxon>
        <taxon>Rhizobium</taxon>
    </lineage>
</organism>
<dbReference type="CDD" id="cd19607">
    <property type="entry name" value="GTA_TIM-barrel-like"/>
    <property type="match status" value="1"/>
</dbReference>
<gene>
    <name evidence="4" type="ORF">G6N76_06650</name>
</gene>
<name>A0A6M1S4I7_9HYPH</name>
<feature type="domain" description="Tip attachment protein J" evidence="2">
    <location>
        <begin position="778"/>
        <end position="936"/>
    </location>
</feature>
<dbReference type="Gene3D" id="3.20.20.80">
    <property type="entry name" value="Glycosidases"/>
    <property type="match status" value="1"/>
</dbReference>
<evidence type="ECO:0000259" key="2">
    <source>
        <dbReference type="Pfam" id="PF13550"/>
    </source>
</evidence>
<dbReference type="EMBL" id="JAAKZH010000002">
    <property type="protein sequence ID" value="NGO63348.1"/>
    <property type="molecule type" value="Genomic_DNA"/>
</dbReference>
<dbReference type="InterPro" id="IPR032876">
    <property type="entry name" value="J_dom"/>
</dbReference>
<evidence type="ECO:0000313" key="4">
    <source>
        <dbReference type="EMBL" id="NGO63348.1"/>
    </source>
</evidence>
<keyword evidence="5" id="KW-1185">Reference proteome</keyword>
<reference evidence="4 5" key="1">
    <citation type="submission" date="2020-02" db="EMBL/GenBank/DDBJ databases">
        <title>Genome sequence of the type strain CCBAU10050 of Rhizobium daejeonense.</title>
        <authorList>
            <person name="Gao J."/>
            <person name="Sun J."/>
        </authorList>
    </citation>
    <scope>NUCLEOTIDE SEQUENCE [LARGE SCALE GENOMIC DNA]</scope>
    <source>
        <strain evidence="4 5">CCBAU10050</strain>
    </source>
</reference>
<feature type="domain" description="Rcc01698-like C-terminal" evidence="3">
    <location>
        <begin position="1026"/>
        <end position="1125"/>
    </location>
</feature>
<comment type="caution">
    <text evidence="4">The sequence shown here is derived from an EMBL/GenBank/DDBJ whole genome shotgun (WGS) entry which is preliminary data.</text>
</comment>
<dbReference type="RefSeq" id="WP_163904276.1">
    <property type="nucleotide sequence ID" value="NZ_CP048427.1"/>
</dbReference>
<accession>A0A6M1S4I7</accession>
<sequence length="1280" mass="135979">MATILFQAAGAALGSVFGPLGAVIGRAAGALAGSAVDRMLIGGSTVTGSRLSAARLPGASEGTAIPRLYGTARLGGTLIWATRFEEEVTTERAGGKATGTRVKTYSYFANVAFGLCEGPVAAIRRVWADGQEIDLTGVEMRFYPGSEKQLVDPLIEAKQGAGNAPAYRGLAYVVFERLPLDDFGNRIPLMQFEVIRPVGRLESDIRAVTIIPGATEHGYAAKAISERTGDGEERIINRNTLTAPTDWQASIDELQALCPNLENVALVVSWFGTDLRAGECRVVPGVEVSARENESRGWRVCGMARTEARLVSRHDGGPAYGGTPDDMSVVETIRDLKARGLKVTLYPFLMMDVPVGNGLPDPHGGAEQAPYPWRGRITCHPAPGRAGSPDRTAAARNAVAAFCGSAEAADFTVSGTSVAYAGEDEGYRRLVLHYALLAKAAGGVDGFLIGSELRGLTTLRDGVDAFPFVEALVELATDVRAILGGGTKITYGADWSEYFGHHPQDGTDDVHFHLDPLWASPAIDAVGIDNYMPLADWRDGDLEAGNPDGFATPDDGLAMAAQIAGGEGFDWYYASDADRATRIRTPITDGLAGKPWVFRYKDIAGWWANRHYDRVNGAERAIPTAWTPGMKPVWFTELGCPAIDKGANQPNVFVDPKSAESALPHFSGGLRADSQQRRFLEAHLGLWRGVGVPDGMVDPDRLFLWCWDARPQPAFPLDTGLWADGGNWRTGHWLNGRLGTATLADTLAAILDDHGFHDYDVSEVAGDLGGYVQGDLASARSLIEPLAEAFLIDVIEDGAVLRFRSRAAAGLAATAMPVLADIEGEPLWREARGHDSDFAAEAMLTFYDPAADYAEASVRSRRVEAATTRQLARDLAAVIPEETAIAAAEAMLRDHRVGRRRLELSLGPGELEVRPGDILSFPEGPAGRFLVEEIDDGAARRLTLREVAAATSALRVTSADGRVSGNPASAGFAPLLAFMDLPQYEAGEAASFARVAGFCRPWRRIAISASAEAEGYGLRIILERPATMGVLAAPLLPGVSGRFDMARTLDVTLSFGGLSSASRLAVLNGANRLAVRSASGDWEVLAFAGAQEIAAGRWRLTALLRGLAGTEDAMAAGAAEGATVVLLDEAVKPVSLAGEEAGLVLNYIAEAVGGAGPARGPFAFAGGIRAETPLAPVHLRAQRAPEGDIVLGWVRRGRVDADNWLGADIPLDEAAEAYRIEILDGDMVVRTVEAGAPRWVYPQALELADFGVAQTSLRFRVRQIGRIAAGIAAEAVVAVG</sequence>
<protein>
    <recommendedName>
        <fullName evidence="6">Host specificity protein</fullName>
    </recommendedName>
</protein>
<proteinExistence type="predicted"/>
<evidence type="ECO:0000313" key="5">
    <source>
        <dbReference type="Proteomes" id="UP000477849"/>
    </source>
</evidence>
<feature type="domain" description="GTA TIM-barrel-like" evidence="1">
    <location>
        <begin position="426"/>
        <end position="716"/>
    </location>
</feature>
<dbReference type="AlphaFoldDB" id="A0A6M1S4I7"/>
<dbReference type="Proteomes" id="UP000477849">
    <property type="component" value="Unassembled WGS sequence"/>
</dbReference>
<evidence type="ECO:0008006" key="6">
    <source>
        <dbReference type="Google" id="ProtNLM"/>
    </source>
</evidence>
<dbReference type="InterPro" id="IPR025195">
    <property type="entry name" value="GTA_TIM_dom"/>
</dbReference>
<dbReference type="Pfam" id="PF23666">
    <property type="entry name" value="Rcc01698_C"/>
    <property type="match status" value="1"/>
</dbReference>
<evidence type="ECO:0000259" key="3">
    <source>
        <dbReference type="Pfam" id="PF23666"/>
    </source>
</evidence>
<dbReference type="Pfam" id="PF13547">
    <property type="entry name" value="GTA_TIM"/>
    <property type="match status" value="1"/>
</dbReference>
<dbReference type="Pfam" id="PF13550">
    <property type="entry name" value="Phage-tail_3"/>
    <property type="match status" value="1"/>
</dbReference>
<evidence type="ECO:0000259" key="1">
    <source>
        <dbReference type="Pfam" id="PF13547"/>
    </source>
</evidence>
<dbReference type="InterPro" id="IPR056490">
    <property type="entry name" value="Rcc01698_C"/>
</dbReference>
<dbReference type="InterPro" id="IPR017853">
    <property type="entry name" value="GH"/>
</dbReference>